<keyword evidence="1" id="KW-1133">Transmembrane helix</keyword>
<proteinExistence type="predicted"/>
<sequence>MFSTGSITLQERNKTKSSFVSSLLFRFCISVVAILIALIVSFNTQDLLGNKYLFLLPLLYGVLFFLMPSLWNHSKGNVGMTILNLVLFMRYVVSPLFRSLSINEPNIRGKVPTDTGLNYGMFMMIAELLVVFFVVELFAEKFYREKNKTRTLFRPLNNKFILTMVLFLGISLLLIFPEVRERYNFFIVTEAIENLTLDIPLDGIILMITDLVFIIFPVIMIDFFKKKYEKIPHFKYVVFSLLSMLPVITFFKGTSRFSVVVPTIAFMVILLKLYPEYKKRLGVIIGSVLLIVFSSFSLYKQFGYTQGSDIDMSMNTNEIAYNLDAYMSGPDNMGRVIDLNNAYGSNITLETLKNDIFNNVALLSGLSDSRNTTSAWFNMFLYGNNEVTDQIVPLSGQSFLHFGSLGMPILMIITIMLMMFFDSKIKYENRIEYVYLYVYIVMYMSMAMMVSFGSIYPIFTNLFIPILVIFAMNRKLSLRKKNDRSG</sequence>
<evidence type="ECO:0000313" key="3">
    <source>
        <dbReference type="Proteomes" id="UP000236214"/>
    </source>
</evidence>
<organism evidence="2 3">
    <name type="scientific">Tetragenococcus halophilus subsp. halophilus</name>
    <dbReference type="NCBI Taxonomy" id="1513897"/>
    <lineage>
        <taxon>Bacteria</taxon>
        <taxon>Bacillati</taxon>
        <taxon>Bacillota</taxon>
        <taxon>Bacilli</taxon>
        <taxon>Lactobacillales</taxon>
        <taxon>Enterococcaceae</taxon>
        <taxon>Tetragenococcus</taxon>
    </lineage>
</organism>
<evidence type="ECO:0000256" key="1">
    <source>
        <dbReference type="SAM" id="Phobius"/>
    </source>
</evidence>
<feature type="transmembrane region" description="Helical" evidence="1">
    <location>
        <begin position="399"/>
        <end position="421"/>
    </location>
</feature>
<feature type="transmembrane region" description="Helical" evidence="1">
    <location>
        <begin position="433"/>
        <end position="452"/>
    </location>
</feature>
<dbReference type="RefSeq" id="WP_103103681.1">
    <property type="nucleotide sequence ID" value="NZ_BDEC01000148.1"/>
</dbReference>
<dbReference type="AlphaFoldDB" id="A0A2H6CW35"/>
<feature type="transmembrane region" description="Helical" evidence="1">
    <location>
        <begin position="281"/>
        <end position="299"/>
    </location>
</feature>
<reference evidence="2 3" key="1">
    <citation type="submission" date="2016-05" db="EMBL/GenBank/DDBJ databases">
        <title>Whole genome sequencing of Tetragenococcus halophilus subsp. halophilus NISL 7118.</title>
        <authorList>
            <person name="Shiwa Y."/>
            <person name="Nishimura I."/>
            <person name="Yoshikawa H."/>
            <person name="Koyama Y."/>
            <person name="Oguma T."/>
        </authorList>
    </citation>
    <scope>NUCLEOTIDE SEQUENCE [LARGE SCALE GENOMIC DNA]</scope>
    <source>
        <strain evidence="2 3">NISL 7118</strain>
    </source>
</reference>
<keyword evidence="1" id="KW-0472">Membrane</keyword>
<gene>
    <name evidence="2" type="ORF">TEHN7118_2009</name>
</gene>
<accession>A0A2H6CW35</accession>
<protein>
    <recommendedName>
        <fullName evidence="4">Oligosaccharide repeat unit polymerase</fullName>
    </recommendedName>
</protein>
<keyword evidence="3" id="KW-1185">Reference proteome</keyword>
<dbReference type="Proteomes" id="UP000236214">
    <property type="component" value="Unassembled WGS sequence"/>
</dbReference>
<feature type="transmembrane region" description="Helical" evidence="1">
    <location>
        <begin position="199"/>
        <end position="221"/>
    </location>
</feature>
<feature type="transmembrane region" description="Helical" evidence="1">
    <location>
        <begin position="458"/>
        <end position="476"/>
    </location>
</feature>
<feature type="transmembrane region" description="Helical" evidence="1">
    <location>
        <begin position="257"/>
        <end position="274"/>
    </location>
</feature>
<feature type="transmembrane region" description="Helical" evidence="1">
    <location>
        <begin position="160"/>
        <end position="179"/>
    </location>
</feature>
<feature type="transmembrane region" description="Helical" evidence="1">
    <location>
        <begin position="20"/>
        <end position="40"/>
    </location>
</feature>
<feature type="transmembrane region" description="Helical" evidence="1">
    <location>
        <begin position="78"/>
        <end position="97"/>
    </location>
</feature>
<feature type="transmembrane region" description="Helical" evidence="1">
    <location>
        <begin position="233"/>
        <end position="251"/>
    </location>
</feature>
<evidence type="ECO:0008006" key="4">
    <source>
        <dbReference type="Google" id="ProtNLM"/>
    </source>
</evidence>
<feature type="transmembrane region" description="Helical" evidence="1">
    <location>
        <begin position="52"/>
        <end position="71"/>
    </location>
</feature>
<name>A0A2H6CW35_TETHA</name>
<dbReference type="EMBL" id="BDEC01000148">
    <property type="protein sequence ID" value="GBD69203.1"/>
    <property type="molecule type" value="Genomic_DNA"/>
</dbReference>
<evidence type="ECO:0000313" key="2">
    <source>
        <dbReference type="EMBL" id="GBD69203.1"/>
    </source>
</evidence>
<comment type="caution">
    <text evidence="2">The sequence shown here is derived from an EMBL/GenBank/DDBJ whole genome shotgun (WGS) entry which is preliminary data.</text>
</comment>
<keyword evidence="1" id="KW-0812">Transmembrane</keyword>
<feature type="transmembrane region" description="Helical" evidence="1">
    <location>
        <begin position="117"/>
        <end position="139"/>
    </location>
</feature>